<dbReference type="OrthoDB" id="9812790at2"/>
<dbReference type="InterPro" id="IPR016082">
    <property type="entry name" value="Ribosomal_uL30_ferredoxin-like"/>
</dbReference>
<dbReference type="PIRSF" id="PIRSF002211">
    <property type="entry name" value="Ribosomal_L30_bac-type"/>
    <property type="match status" value="1"/>
</dbReference>
<evidence type="ECO:0000256" key="3">
    <source>
        <dbReference type="ARBA" id="ARBA00022980"/>
    </source>
</evidence>
<keyword evidence="3 5" id="KW-0689">Ribosomal protein</keyword>
<reference evidence="8" key="1">
    <citation type="submission" date="2017-02" db="EMBL/GenBank/DDBJ databases">
        <authorList>
            <person name="Daims H."/>
        </authorList>
    </citation>
    <scope>NUCLEOTIDE SEQUENCE [LARGE SCALE GENOMIC DNA]</scope>
</reference>
<dbReference type="CDD" id="cd01658">
    <property type="entry name" value="Ribosomal_L30"/>
    <property type="match status" value="1"/>
</dbReference>
<dbReference type="Gene3D" id="3.30.1390.20">
    <property type="entry name" value="Ribosomal protein L30, ferredoxin-like fold domain"/>
    <property type="match status" value="1"/>
</dbReference>
<organism evidence="7 8">
    <name type="scientific">Crenothrix polyspora</name>
    <dbReference type="NCBI Taxonomy" id="360316"/>
    <lineage>
        <taxon>Bacteria</taxon>
        <taxon>Pseudomonadati</taxon>
        <taxon>Pseudomonadota</taxon>
        <taxon>Gammaproteobacteria</taxon>
        <taxon>Methylococcales</taxon>
        <taxon>Crenotrichaceae</taxon>
        <taxon>Crenothrix</taxon>
    </lineage>
</organism>
<dbReference type="Proteomes" id="UP000195667">
    <property type="component" value="Unassembled WGS sequence"/>
</dbReference>
<evidence type="ECO:0000313" key="8">
    <source>
        <dbReference type="Proteomes" id="UP000195667"/>
    </source>
</evidence>
<dbReference type="RefSeq" id="WP_087145289.1">
    <property type="nucleotide sequence ID" value="NZ_FUKI01000170.1"/>
</dbReference>
<comment type="similarity">
    <text evidence="1 5">Belongs to the universal ribosomal protein uL30 family.</text>
</comment>
<evidence type="ECO:0000313" key="7">
    <source>
        <dbReference type="EMBL" id="SJM96471.1"/>
    </source>
</evidence>
<dbReference type="FunFam" id="3.30.1390.20:FF:000001">
    <property type="entry name" value="50S ribosomal protein L30"/>
    <property type="match status" value="1"/>
</dbReference>
<dbReference type="Pfam" id="PF00327">
    <property type="entry name" value="Ribosomal_L30"/>
    <property type="match status" value="1"/>
</dbReference>
<comment type="subunit">
    <text evidence="2 5">Part of the 50S ribosomal subunit.</text>
</comment>
<dbReference type="GO" id="GO:0006412">
    <property type="term" value="P:translation"/>
    <property type="evidence" value="ECO:0007669"/>
    <property type="project" value="UniProtKB-UniRule"/>
</dbReference>
<feature type="domain" description="Large ribosomal subunit protein uL30-like ferredoxin-like fold" evidence="6">
    <location>
        <begin position="7"/>
        <end position="55"/>
    </location>
</feature>
<keyword evidence="4 5" id="KW-0687">Ribonucleoprotein</keyword>
<evidence type="ECO:0000256" key="1">
    <source>
        <dbReference type="ARBA" id="ARBA00007594"/>
    </source>
</evidence>
<dbReference type="AlphaFoldDB" id="A0A1R4HKB1"/>
<dbReference type="InterPro" id="IPR036919">
    <property type="entry name" value="Ribo_uL30_ferredoxin-like_sf"/>
</dbReference>
<dbReference type="GO" id="GO:0015934">
    <property type="term" value="C:large ribosomal subunit"/>
    <property type="evidence" value="ECO:0007669"/>
    <property type="project" value="InterPro"/>
</dbReference>
<dbReference type="SUPFAM" id="SSF55129">
    <property type="entry name" value="Ribosomal protein L30p/L7e"/>
    <property type="match status" value="1"/>
</dbReference>
<dbReference type="GO" id="GO:0003735">
    <property type="term" value="F:structural constituent of ribosome"/>
    <property type="evidence" value="ECO:0007669"/>
    <property type="project" value="InterPro"/>
</dbReference>
<dbReference type="EMBL" id="FUKI01000170">
    <property type="protein sequence ID" value="SJM96471.1"/>
    <property type="molecule type" value="Genomic_DNA"/>
</dbReference>
<evidence type="ECO:0000259" key="6">
    <source>
        <dbReference type="Pfam" id="PF00327"/>
    </source>
</evidence>
<dbReference type="NCBIfam" id="TIGR01308">
    <property type="entry name" value="rpmD_bact"/>
    <property type="match status" value="1"/>
</dbReference>
<evidence type="ECO:0000256" key="5">
    <source>
        <dbReference type="HAMAP-Rule" id="MF_01371"/>
    </source>
</evidence>
<protein>
    <recommendedName>
        <fullName evidence="5">Large ribosomal subunit protein uL30</fullName>
    </recommendedName>
</protein>
<sequence>MASTTLNVTMTKSKFGRLPRHQACLKGLGLRKINQTVQIINTPENRGMINKIAYMLKVEEV</sequence>
<dbReference type="InterPro" id="IPR005996">
    <property type="entry name" value="Ribosomal_uL30_bac-type"/>
</dbReference>
<keyword evidence="8" id="KW-1185">Reference proteome</keyword>
<gene>
    <name evidence="5 7" type="primary">rpmD</name>
    <name evidence="7" type="ORF">CRENPOLYSF1_90075</name>
</gene>
<evidence type="ECO:0000256" key="2">
    <source>
        <dbReference type="ARBA" id="ARBA00011838"/>
    </source>
</evidence>
<name>A0A1R4HKB1_9GAMM</name>
<proteinExistence type="inferred from homology"/>
<accession>A0A1R4HKB1</accession>
<dbReference type="HAMAP" id="MF_01371_B">
    <property type="entry name" value="Ribosomal_uL30_B"/>
    <property type="match status" value="1"/>
</dbReference>
<evidence type="ECO:0000256" key="4">
    <source>
        <dbReference type="ARBA" id="ARBA00023274"/>
    </source>
</evidence>